<dbReference type="InterPro" id="IPR050301">
    <property type="entry name" value="NTE"/>
</dbReference>
<dbReference type="EMBL" id="CP093442">
    <property type="protein sequence ID" value="UOF02011.1"/>
    <property type="molecule type" value="Genomic_DNA"/>
</dbReference>
<dbReference type="InterPro" id="IPR002641">
    <property type="entry name" value="PNPLA_dom"/>
</dbReference>
<dbReference type="Proteomes" id="UP000830116">
    <property type="component" value="Chromosome"/>
</dbReference>
<reference evidence="6" key="1">
    <citation type="submission" date="2022-03" db="EMBL/GenBank/DDBJ databases">
        <title>Genome Identification and Characterization of new species Bdellovibrio reynosense LBG001 sp. nov. from a Mexico soil sample.</title>
        <authorList>
            <person name="Camilli A."/>
            <person name="Ajao Y."/>
            <person name="Guo X."/>
        </authorList>
    </citation>
    <scope>NUCLEOTIDE SEQUENCE</scope>
    <source>
        <strain evidence="6">LBG001</strain>
    </source>
</reference>
<keyword evidence="2 4" id="KW-0442">Lipid degradation</keyword>
<evidence type="ECO:0000256" key="1">
    <source>
        <dbReference type="ARBA" id="ARBA00022801"/>
    </source>
</evidence>
<feature type="active site" description="Proton acceptor" evidence="4">
    <location>
        <position position="209"/>
    </location>
</feature>
<evidence type="ECO:0000256" key="3">
    <source>
        <dbReference type="ARBA" id="ARBA00023098"/>
    </source>
</evidence>
<organism evidence="6 7">
    <name type="scientific">Bdellovibrio reynosensis</name>
    <dbReference type="NCBI Taxonomy" id="2835041"/>
    <lineage>
        <taxon>Bacteria</taxon>
        <taxon>Pseudomonadati</taxon>
        <taxon>Bdellovibrionota</taxon>
        <taxon>Bdellovibrionia</taxon>
        <taxon>Bdellovibrionales</taxon>
        <taxon>Pseudobdellovibrionaceae</taxon>
        <taxon>Bdellovibrio</taxon>
    </lineage>
</organism>
<dbReference type="PROSITE" id="PS51635">
    <property type="entry name" value="PNPLA"/>
    <property type="match status" value="1"/>
</dbReference>
<name>A0ABY4CEB3_9BACT</name>
<keyword evidence="7" id="KW-1185">Reference proteome</keyword>
<keyword evidence="1 4" id="KW-0378">Hydrolase</keyword>
<dbReference type="Pfam" id="PF01734">
    <property type="entry name" value="Patatin"/>
    <property type="match status" value="1"/>
</dbReference>
<dbReference type="SUPFAM" id="SSF52151">
    <property type="entry name" value="FabD/lysophospholipase-like"/>
    <property type="match status" value="1"/>
</dbReference>
<evidence type="ECO:0000313" key="6">
    <source>
        <dbReference type="EMBL" id="UOF02011.1"/>
    </source>
</evidence>
<proteinExistence type="predicted"/>
<sequence length="378" mass="41641">MSSLGLVLSGGGAKAAYQAGVISAVADICSDEKIANPFDYYSGLSAGALNTTLLAATPHCHFGEGAKKLADLWSNVQAEQVYVTSPLSLSLGGLQLMADLSLGAFKKNAPRMALLDTSPLKKLINEHCNFTNIQTNIDNKAFKALAISTLDYFTTSTVTFVQGHPEIPMWQRVRRQSERSIITEKHVLASASIPVLFPPVTIDNRHFGDGSIRNQSPCGPAIYMGAQKILAIGVRKKQDLCYSAQQTNHSKPPTVGRVLNVLLHTLMMDGMEIDIERIERINENIEKLTETQRATLSVRPIKYLWICPSREVGEVAADKLQNLPPMIRYLLKGLGSLHDATEIASFLLFEAEYCKQLLQLGFEDGMKQKDQIRRLILD</sequence>
<keyword evidence="3 4" id="KW-0443">Lipid metabolism</keyword>
<evidence type="ECO:0000256" key="2">
    <source>
        <dbReference type="ARBA" id="ARBA00022963"/>
    </source>
</evidence>
<gene>
    <name evidence="6" type="ORF">MNR06_03465</name>
</gene>
<dbReference type="Gene3D" id="3.40.1090.10">
    <property type="entry name" value="Cytosolic phospholipase A2 catalytic domain"/>
    <property type="match status" value="2"/>
</dbReference>
<feature type="active site" description="Nucleophile" evidence="4">
    <location>
        <position position="45"/>
    </location>
</feature>
<evidence type="ECO:0000313" key="7">
    <source>
        <dbReference type="Proteomes" id="UP000830116"/>
    </source>
</evidence>
<feature type="short sequence motif" description="GXSXG" evidence="4">
    <location>
        <begin position="43"/>
        <end position="47"/>
    </location>
</feature>
<dbReference type="InterPro" id="IPR016035">
    <property type="entry name" value="Acyl_Trfase/lysoPLipase"/>
</dbReference>
<accession>A0ABY4CEB3</accession>
<evidence type="ECO:0000259" key="5">
    <source>
        <dbReference type="PROSITE" id="PS51635"/>
    </source>
</evidence>
<evidence type="ECO:0000256" key="4">
    <source>
        <dbReference type="PROSITE-ProRule" id="PRU01161"/>
    </source>
</evidence>
<dbReference type="PANTHER" id="PTHR14226">
    <property type="entry name" value="NEUROPATHY TARGET ESTERASE/SWISS CHEESE D.MELANOGASTER"/>
    <property type="match status" value="1"/>
</dbReference>
<comment type="caution">
    <text evidence="4">Lacks conserved residue(s) required for the propagation of feature annotation.</text>
</comment>
<feature type="domain" description="PNPLA" evidence="5">
    <location>
        <begin position="6"/>
        <end position="222"/>
    </location>
</feature>
<dbReference type="RefSeq" id="WP_243538629.1">
    <property type="nucleotide sequence ID" value="NZ_CP093442.1"/>
</dbReference>
<protein>
    <submittedName>
        <fullName evidence="6">Patatin-like phospholipase family protein</fullName>
    </submittedName>
</protein>
<dbReference type="PANTHER" id="PTHR14226:SF57">
    <property type="entry name" value="BLR7027 PROTEIN"/>
    <property type="match status" value="1"/>
</dbReference>